<evidence type="ECO:0000313" key="1">
    <source>
        <dbReference type="EMBL" id="JAH15712.1"/>
    </source>
</evidence>
<dbReference type="EMBL" id="GBXM01092865">
    <property type="protein sequence ID" value="JAH15712.1"/>
    <property type="molecule type" value="Transcribed_RNA"/>
</dbReference>
<sequence length="103" mass="11457">MIIQLGKRKTQGFKCTFEDFKLNLKKNSTKHGINAKKMNFSGELVKIGATFKTVSYLQELYTSPRGAKVSEKKTFAGAHSCPRFTWSCVGGNLCATHLIAVRL</sequence>
<name>A0A0E9QGT8_ANGAN</name>
<dbReference type="AlphaFoldDB" id="A0A0E9QGT8"/>
<protein>
    <submittedName>
        <fullName evidence="1">Uncharacterized protein</fullName>
    </submittedName>
</protein>
<reference evidence="1" key="2">
    <citation type="journal article" date="2015" name="Fish Shellfish Immunol.">
        <title>Early steps in the European eel (Anguilla anguilla)-Vibrio vulnificus interaction in the gills: Role of the RtxA13 toxin.</title>
        <authorList>
            <person name="Callol A."/>
            <person name="Pajuelo D."/>
            <person name="Ebbesson L."/>
            <person name="Teles M."/>
            <person name="MacKenzie S."/>
            <person name="Amaro C."/>
        </authorList>
    </citation>
    <scope>NUCLEOTIDE SEQUENCE</scope>
</reference>
<organism evidence="1">
    <name type="scientific">Anguilla anguilla</name>
    <name type="common">European freshwater eel</name>
    <name type="synonym">Muraena anguilla</name>
    <dbReference type="NCBI Taxonomy" id="7936"/>
    <lineage>
        <taxon>Eukaryota</taxon>
        <taxon>Metazoa</taxon>
        <taxon>Chordata</taxon>
        <taxon>Craniata</taxon>
        <taxon>Vertebrata</taxon>
        <taxon>Euteleostomi</taxon>
        <taxon>Actinopterygii</taxon>
        <taxon>Neopterygii</taxon>
        <taxon>Teleostei</taxon>
        <taxon>Anguilliformes</taxon>
        <taxon>Anguillidae</taxon>
        <taxon>Anguilla</taxon>
    </lineage>
</organism>
<accession>A0A0E9QGT8</accession>
<proteinExistence type="predicted"/>
<reference evidence="1" key="1">
    <citation type="submission" date="2014-11" db="EMBL/GenBank/DDBJ databases">
        <authorList>
            <person name="Amaro Gonzalez C."/>
        </authorList>
    </citation>
    <scope>NUCLEOTIDE SEQUENCE</scope>
</reference>